<feature type="domain" description="DALR anticodon binding" evidence="12">
    <location>
        <begin position="273"/>
        <end position="389"/>
    </location>
</feature>
<dbReference type="InterPro" id="IPR035684">
    <property type="entry name" value="ArgRS_core"/>
</dbReference>
<evidence type="ECO:0000313" key="13">
    <source>
        <dbReference type="EMBL" id="MBY23826.1"/>
    </source>
</evidence>
<keyword evidence="4 11" id="KW-0547">Nucleotide-binding</keyword>
<evidence type="ECO:0000256" key="8">
    <source>
        <dbReference type="ARBA" id="ARBA00039495"/>
    </source>
</evidence>
<keyword evidence="5 11" id="KW-0067">ATP-binding</keyword>
<dbReference type="SUPFAM" id="SSF47323">
    <property type="entry name" value="Anticodon-binding domain of a subclass of class I aminoacyl-tRNA synthetases"/>
    <property type="match status" value="1"/>
</dbReference>
<dbReference type="SMART" id="SM00836">
    <property type="entry name" value="DALR_1"/>
    <property type="match status" value="1"/>
</dbReference>
<dbReference type="GO" id="GO:0005739">
    <property type="term" value="C:mitochondrion"/>
    <property type="evidence" value="ECO:0007669"/>
    <property type="project" value="TreeGrafter"/>
</dbReference>
<dbReference type="SUPFAM" id="SSF52374">
    <property type="entry name" value="Nucleotidylyl transferase"/>
    <property type="match status" value="1"/>
</dbReference>
<dbReference type="AlphaFoldDB" id="A0A2S2P4J8"/>
<dbReference type="GO" id="GO:0032543">
    <property type="term" value="P:mitochondrial translation"/>
    <property type="evidence" value="ECO:0007669"/>
    <property type="project" value="TreeGrafter"/>
</dbReference>
<dbReference type="Gene3D" id="3.40.50.620">
    <property type="entry name" value="HUPs"/>
    <property type="match status" value="1"/>
</dbReference>
<keyword evidence="6 11" id="KW-0648">Protein biosynthesis</keyword>
<evidence type="ECO:0000256" key="2">
    <source>
        <dbReference type="ARBA" id="ARBA00012837"/>
    </source>
</evidence>
<dbReference type="Pfam" id="PF00750">
    <property type="entry name" value="tRNA-synt_1d"/>
    <property type="match status" value="1"/>
</dbReference>
<dbReference type="Pfam" id="PF05746">
    <property type="entry name" value="DALR_1"/>
    <property type="match status" value="1"/>
</dbReference>
<keyword evidence="3 11" id="KW-0436">Ligase</keyword>
<comment type="catalytic activity">
    <reaction evidence="9">
        <text>tRNA(Arg) + L-arginine + ATP = L-arginyl-tRNA(Arg) + AMP + diphosphate</text>
        <dbReference type="Rhea" id="RHEA:20301"/>
        <dbReference type="Rhea" id="RHEA-COMP:9658"/>
        <dbReference type="Rhea" id="RHEA-COMP:9673"/>
        <dbReference type="ChEBI" id="CHEBI:30616"/>
        <dbReference type="ChEBI" id="CHEBI:32682"/>
        <dbReference type="ChEBI" id="CHEBI:33019"/>
        <dbReference type="ChEBI" id="CHEBI:78442"/>
        <dbReference type="ChEBI" id="CHEBI:78513"/>
        <dbReference type="ChEBI" id="CHEBI:456215"/>
        <dbReference type="EC" id="6.1.1.19"/>
    </reaction>
</comment>
<name>A0A2S2P4J8_SCHGA</name>
<gene>
    <name evidence="13" type="primary">rars2</name>
    <name evidence="13" type="ORF">g.104574</name>
</gene>
<dbReference type="InterPro" id="IPR014729">
    <property type="entry name" value="Rossmann-like_a/b/a_fold"/>
</dbReference>
<dbReference type="GO" id="GO:0004814">
    <property type="term" value="F:arginine-tRNA ligase activity"/>
    <property type="evidence" value="ECO:0007669"/>
    <property type="project" value="UniProtKB-EC"/>
</dbReference>
<dbReference type="GO" id="GO:0005524">
    <property type="term" value="F:ATP binding"/>
    <property type="evidence" value="ECO:0007669"/>
    <property type="project" value="UniProtKB-KW"/>
</dbReference>
<evidence type="ECO:0000256" key="6">
    <source>
        <dbReference type="ARBA" id="ARBA00022917"/>
    </source>
</evidence>
<evidence type="ECO:0000256" key="10">
    <source>
        <dbReference type="ARBA" id="ARBA00049595"/>
    </source>
</evidence>
<dbReference type="PANTHER" id="PTHR11956">
    <property type="entry name" value="ARGINYL-TRNA SYNTHETASE"/>
    <property type="match status" value="1"/>
</dbReference>
<sequence length="389" mass="44533">MKSDMSNKNMTIESLHNAYILANKMANNDSRIHNKAKSIFNDLECGNSTTDIKNLWNEFRSITINELEVIYKRLGIVFDEYDWESKYSKENIQDVLKRLNEIGLLKFKEDGSTVVHSNNQEITILKNDSSTLYISRDIAAALRRHEYYGSEDLFYVVDNTQSKHFYLLKSLIAQINSNINVHHIPFGRIHGMSSRKGQGILLDQLLDQAKSTMNLKRKFSETTKINSMDDNDIADVLGVSAIIINDLKQKRKKDYNFSWESALQVNGDTGIKLQYTHCRLISLEEVNSNITVPDEVVAECFTETVALDLILEICRFEDILTETNKELEACILVNYLFRLSNCINKALKVLNVKNSSSIIAQQRILLFRRARETLSTGMNILGLVPLKCM</sequence>
<evidence type="ECO:0000256" key="1">
    <source>
        <dbReference type="ARBA" id="ARBA00005594"/>
    </source>
</evidence>
<protein>
    <recommendedName>
        <fullName evidence="8">Probable arginine--tRNA ligase, mitochondrial</fullName>
        <ecNumber evidence="2">6.1.1.19</ecNumber>
    </recommendedName>
</protein>
<dbReference type="InterPro" id="IPR009080">
    <property type="entry name" value="tRNAsynth_Ia_anticodon-bd"/>
</dbReference>
<evidence type="ECO:0000256" key="9">
    <source>
        <dbReference type="ARBA" id="ARBA00049339"/>
    </source>
</evidence>
<evidence type="ECO:0000259" key="12">
    <source>
        <dbReference type="SMART" id="SM00836"/>
    </source>
</evidence>
<accession>A0A2S2P4J8</accession>
<evidence type="ECO:0000256" key="7">
    <source>
        <dbReference type="ARBA" id="ARBA00023146"/>
    </source>
</evidence>
<dbReference type="GO" id="GO:0006420">
    <property type="term" value="P:arginyl-tRNA aminoacylation"/>
    <property type="evidence" value="ECO:0007669"/>
    <property type="project" value="InterPro"/>
</dbReference>
<comment type="function">
    <text evidence="10">Catalyzes the attachment of arginine to tRNA(Arg) in a two-step reaction: arginine is first activated by ATP to form Arg-AMP and then transferred to the acceptor end of tRNA(Arg).</text>
</comment>
<evidence type="ECO:0000256" key="4">
    <source>
        <dbReference type="ARBA" id="ARBA00022741"/>
    </source>
</evidence>
<reference evidence="13" key="1">
    <citation type="submission" date="2018-04" db="EMBL/GenBank/DDBJ databases">
        <title>Transcriptome of Schizaphis graminum biotype I.</title>
        <authorList>
            <person name="Scully E.D."/>
            <person name="Geib S.M."/>
            <person name="Palmer N.A."/>
            <person name="Koch K."/>
            <person name="Bradshaw J."/>
            <person name="Heng-Moss T."/>
            <person name="Sarath G."/>
        </authorList>
    </citation>
    <scope>NUCLEOTIDE SEQUENCE</scope>
</reference>
<dbReference type="FunFam" id="1.10.730.10:FF:000006">
    <property type="entry name" value="Arginyl-tRNA synthetase 2, mitochondrial"/>
    <property type="match status" value="1"/>
</dbReference>
<comment type="similarity">
    <text evidence="1 11">Belongs to the class-I aminoacyl-tRNA synthetase family.</text>
</comment>
<dbReference type="InterPro" id="IPR008909">
    <property type="entry name" value="DALR_anticod-bd"/>
</dbReference>
<evidence type="ECO:0000256" key="11">
    <source>
        <dbReference type="RuleBase" id="RU363038"/>
    </source>
</evidence>
<proteinExistence type="inferred from homology"/>
<dbReference type="Gene3D" id="1.10.730.10">
    <property type="entry name" value="Isoleucyl-tRNA Synthetase, Domain 1"/>
    <property type="match status" value="1"/>
</dbReference>
<dbReference type="PANTHER" id="PTHR11956:SF11">
    <property type="entry name" value="ARGININE--TRNA LIGASE, MITOCHONDRIAL-RELATED"/>
    <property type="match status" value="1"/>
</dbReference>
<evidence type="ECO:0000256" key="5">
    <source>
        <dbReference type="ARBA" id="ARBA00022840"/>
    </source>
</evidence>
<dbReference type="EC" id="6.1.1.19" evidence="2"/>
<dbReference type="EMBL" id="GGMR01011207">
    <property type="protein sequence ID" value="MBY23826.1"/>
    <property type="molecule type" value="Transcribed_RNA"/>
</dbReference>
<evidence type="ECO:0000256" key="3">
    <source>
        <dbReference type="ARBA" id="ARBA00022598"/>
    </source>
</evidence>
<keyword evidence="7 11" id="KW-0030">Aminoacyl-tRNA synthetase</keyword>
<organism evidence="13">
    <name type="scientific">Schizaphis graminum</name>
    <name type="common">Green bug aphid</name>
    <dbReference type="NCBI Taxonomy" id="13262"/>
    <lineage>
        <taxon>Eukaryota</taxon>
        <taxon>Metazoa</taxon>
        <taxon>Ecdysozoa</taxon>
        <taxon>Arthropoda</taxon>
        <taxon>Hexapoda</taxon>
        <taxon>Insecta</taxon>
        <taxon>Pterygota</taxon>
        <taxon>Neoptera</taxon>
        <taxon>Paraneoptera</taxon>
        <taxon>Hemiptera</taxon>
        <taxon>Sternorrhyncha</taxon>
        <taxon>Aphidomorpha</taxon>
        <taxon>Aphidoidea</taxon>
        <taxon>Aphididae</taxon>
        <taxon>Aphidini</taxon>
        <taxon>Schizaphis</taxon>
    </lineage>
</organism>
<dbReference type="InterPro" id="IPR001278">
    <property type="entry name" value="Arg-tRNA-ligase"/>
</dbReference>